<evidence type="ECO:0000313" key="1">
    <source>
        <dbReference type="EMBL" id="EFZ11073.1"/>
    </source>
</evidence>
<name>E9J7X6_SOLIN</name>
<organism>
    <name type="scientific">Solenopsis invicta</name>
    <name type="common">Red imported fire ant</name>
    <name type="synonym">Solenopsis wagneri</name>
    <dbReference type="NCBI Taxonomy" id="13686"/>
    <lineage>
        <taxon>Eukaryota</taxon>
        <taxon>Metazoa</taxon>
        <taxon>Ecdysozoa</taxon>
        <taxon>Arthropoda</taxon>
        <taxon>Hexapoda</taxon>
        <taxon>Insecta</taxon>
        <taxon>Pterygota</taxon>
        <taxon>Neoptera</taxon>
        <taxon>Endopterygota</taxon>
        <taxon>Hymenoptera</taxon>
        <taxon>Apocrita</taxon>
        <taxon>Aculeata</taxon>
        <taxon>Formicoidea</taxon>
        <taxon>Formicidae</taxon>
        <taxon>Myrmicinae</taxon>
        <taxon>Solenopsis</taxon>
    </lineage>
</organism>
<reference evidence="1" key="1">
    <citation type="journal article" date="2011" name="Proc. Natl. Acad. Sci. U.S.A.">
        <title>The genome of the fire ant Solenopsis invicta.</title>
        <authorList>
            <person name="Wurm Y."/>
            <person name="Wang J."/>
            <person name="Riba-Grognuz O."/>
            <person name="Corona M."/>
            <person name="Nygaard S."/>
            <person name="Hunt B.G."/>
            <person name="Ingram K.K."/>
            <person name="Falquet L."/>
            <person name="Nipitwattanaphon M."/>
            <person name="Gotzek D."/>
            <person name="Dijkstra M.B."/>
            <person name="Oettler J."/>
            <person name="Comtesse F."/>
            <person name="Shih C.J."/>
            <person name="Wu W.J."/>
            <person name="Yang C.C."/>
            <person name="Thomas J."/>
            <person name="Beaudoing E."/>
            <person name="Pradervand S."/>
            <person name="Flegel V."/>
            <person name="Cook E.D."/>
            <person name="Fabbretti R."/>
            <person name="Stockinger H."/>
            <person name="Long L."/>
            <person name="Farmerie W.G."/>
            <person name="Oakey J."/>
            <person name="Boomsma J.J."/>
            <person name="Pamilo P."/>
            <person name="Yi S.V."/>
            <person name="Heinze J."/>
            <person name="Goodisman M.A."/>
            <person name="Farinelli L."/>
            <person name="Harshman K."/>
            <person name="Hulo N."/>
            <person name="Cerutti L."/>
            <person name="Xenarios I."/>
            <person name="Shoemaker D."/>
            <person name="Keller L."/>
        </authorList>
    </citation>
    <scope>NUCLEOTIDE SEQUENCE [LARGE SCALE GENOMIC DNA]</scope>
</reference>
<proteinExistence type="predicted"/>
<sequence>MYTGKKGKTVIDYVIGNEETRRKVEKMKVEDWVDSDYQPITVEKTKVMRCRSGGERQKKNDMELQKKEIEEIKRYKYLGYMMMANGGQKKHIEERVKMEW</sequence>
<dbReference type="AlphaFoldDB" id="E9J7X6"/>
<feature type="non-terminal residue" evidence="1">
    <location>
        <position position="100"/>
    </location>
</feature>
<dbReference type="InterPro" id="IPR036691">
    <property type="entry name" value="Endo/exonu/phosph_ase_sf"/>
</dbReference>
<accession>E9J7X6</accession>
<gene>
    <name evidence="1" type="ORF">SINV_05365</name>
</gene>
<dbReference type="EMBL" id="GL768666">
    <property type="protein sequence ID" value="EFZ11073.1"/>
    <property type="molecule type" value="Genomic_DNA"/>
</dbReference>
<dbReference type="Gene3D" id="3.60.10.10">
    <property type="entry name" value="Endonuclease/exonuclease/phosphatase"/>
    <property type="match status" value="1"/>
</dbReference>
<protein>
    <submittedName>
        <fullName evidence="1">Uncharacterized protein</fullName>
    </submittedName>
</protein>
<dbReference type="HOGENOM" id="CLU_2309494_0_0_1"/>